<dbReference type="Pfam" id="PF00583">
    <property type="entry name" value="Acetyltransf_1"/>
    <property type="match status" value="1"/>
</dbReference>
<dbReference type="Gene3D" id="3.40.630.30">
    <property type="match status" value="1"/>
</dbReference>
<dbReference type="PANTHER" id="PTHR43415:SF3">
    <property type="entry name" value="GNAT-FAMILY ACETYLTRANSFERASE"/>
    <property type="match status" value="1"/>
</dbReference>
<dbReference type="InterPro" id="IPR016181">
    <property type="entry name" value="Acyl_CoA_acyltransferase"/>
</dbReference>
<dbReference type="PROSITE" id="PS51186">
    <property type="entry name" value="GNAT"/>
    <property type="match status" value="1"/>
</dbReference>
<dbReference type="Proteomes" id="UP000809081">
    <property type="component" value="Unassembled WGS sequence"/>
</dbReference>
<accession>A0ABS2PM21</accession>
<evidence type="ECO:0000313" key="3">
    <source>
        <dbReference type="Proteomes" id="UP000809081"/>
    </source>
</evidence>
<evidence type="ECO:0000259" key="1">
    <source>
        <dbReference type="PROSITE" id="PS51186"/>
    </source>
</evidence>
<dbReference type="CDD" id="cd04301">
    <property type="entry name" value="NAT_SF"/>
    <property type="match status" value="1"/>
</dbReference>
<dbReference type="RefSeq" id="WP_205017354.1">
    <property type="nucleotide sequence ID" value="NZ_JAFBEI010000025.1"/>
</dbReference>
<organism evidence="2 3">
    <name type="scientific">Streptococcus saliviloxodontae</name>
    <dbReference type="NCBI Taxonomy" id="1349416"/>
    <lineage>
        <taxon>Bacteria</taxon>
        <taxon>Bacillati</taxon>
        <taxon>Bacillota</taxon>
        <taxon>Bacilli</taxon>
        <taxon>Lactobacillales</taxon>
        <taxon>Streptococcaceae</taxon>
        <taxon>Streptococcus</taxon>
    </lineage>
</organism>
<reference evidence="2 3" key="1">
    <citation type="submission" date="2021-01" db="EMBL/GenBank/DDBJ databases">
        <title>Genomic Encyclopedia of Type Strains, Phase IV (KMG-IV): sequencing the most valuable type-strain genomes for metagenomic binning, comparative biology and taxonomic classification.</title>
        <authorList>
            <person name="Goeker M."/>
        </authorList>
    </citation>
    <scope>NUCLEOTIDE SEQUENCE [LARGE SCALE GENOMIC DNA]</scope>
    <source>
        <strain evidence="2 3">DSM 27513</strain>
    </source>
</reference>
<proteinExistence type="predicted"/>
<comment type="caution">
    <text evidence="2">The sequence shown here is derived from an EMBL/GenBank/DDBJ whole genome shotgun (WGS) entry which is preliminary data.</text>
</comment>
<keyword evidence="3" id="KW-1185">Reference proteome</keyword>
<protein>
    <submittedName>
        <fullName evidence="2">RimJ/RimL family protein N-acetyltransferase</fullName>
    </submittedName>
</protein>
<dbReference type="InterPro" id="IPR000182">
    <property type="entry name" value="GNAT_dom"/>
</dbReference>
<sequence length="173" mass="19611">MASQEVYFAEADVFDAQSLLDFLDRVGGETEFIDLDESGILMSLPEMEKSLAYRLASENNICLLAKLGSRVIGMLNIAADFREQTRHIGDLFVVIEKAYWGYGLGQTLMELAMDWAQETDEIARLELTVQVRNDRAVHVYQKYGFEIEGVKKRGAKLKNGEFLDVYLMGKLID</sequence>
<dbReference type="EMBL" id="JAFBEI010000025">
    <property type="protein sequence ID" value="MBM7636480.1"/>
    <property type="molecule type" value="Genomic_DNA"/>
</dbReference>
<evidence type="ECO:0000313" key="2">
    <source>
        <dbReference type="EMBL" id="MBM7636480.1"/>
    </source>
</evidence>
<feature type="domain" description="N-acetyltransferase" evidence="1">
    <location>
        <begin position="6"/>
        <end position="173"/>
    </location>
</feature>
<dbReference type="SUPFAM" id="SSF55729">
    <property type="entry name" value="Acyl-CoA N-acyltransferases (Nat)"/>
    <property type="match status" value="1"/>
</dbReference>
<dbReference type="PANTHER" id="PTHR43415">
    <property type="entry name" value="SPERMIDINE N(1)-ACETYLTRANSFERASE"/>
    <property type="match status" value="1"/>
</dbReference>
<gene>
    <name evidence="2" type="ORF">JOC31_001301</name>
</gene>
<name>A0ABS2PM21_9STRE</name>